<keyword evidence="2" id="KW-1185">Reference proteome</keyword>
<gene>
    <name evidence="1" type="ORF">NCWK1_5420</name>
</gene>
<reference evidence="2" key="1">
    <citation type="journal article" date="2018" name="Genome Announc.">
        <title>Draft Genome Sequence of the Nitrogen-Fixing and Hormogonia-Inducing Cyanobacterium Nostoc cycadae Strain WK-1, Isolated from the Coralloid Roots of Cycas revoluta.</title>
        <authorList>
            <person name="Kanesaki Y."/>
            <person name="Hirose M."/>
            <person name="Hirose Y."/>
            <person name="Fujisawa T."/>
            <person name="Nakamura Y."/>
            <person name="Watanabe S."/>
            <person name="Matsunaga S."/>
            <person name="Uchida H."/>
            <person name="Murakami A."/>
        </authorList>
    </citation>
    <scope>NUCLEOTIDE SEQUENCE [LARGE SCALE GENOMIC DNA]</scope>
    <source>
        <strain evidence="2">WK-1</strain>
    </source>
</reference>
<dbReference type="Proteomes" id="UP000236527">
    <property type="component" value="Unassembled WGS sequence"/>
</dbReference>
<proteinExistence type="predicted"/>
<comment type="caution">
    <text evidence="1">The sequence shown here is derived from an EMBL/GenBank/DDBJ whole genome shotgun (WGS) entry which is preliminary data.</text>
</comment>
<sequence length="55" mass="5929">MTTLTISQVSAVANNQNDRCSGEFDAAIGLPPKTTEGEYWQGYLGYTLKTGNAPF</sequence>
<dbReference type="RefSeq" id="WP_187308270.1">
    <property type="nucleotide sequence ID" value="NZ_DF978454.1"/>
</dbReference>
<evidence type="ECO:0000313" key="1">
    <source>
        <dbReference type="EMBL" id="GBE95632.1"/>
    </source>
</evidence>
<name>A0A2H6LQZ7_9NOSO</name>
<organism evidence="1 2">
    <name type="scientific">Nostoc cycadae WK-1</name>
    <dbReference type="NCBI Taxonomy" id="1861711"/>
    <lineage>
        <taxon>Bacteria</taxon>
        <taxon>Bacillati</taxon>
        <taxon>Cyanobacteriota</taxon>
        <taxon>Cyanophyceae</taxon>
        <taxon>Nostocales</taxon>
        <taxon>Nostocaceae</taxon>
        <taxon>Nostoc</taxon>
    </lineage>
</organism>
<protein>
    <submittedName>
        <fullName evidence="1">Uncharacterized protein</fullName>
    </submittedName>
</protein>
<dbReference type="EMBL" id="BDGE01000113">
    <property type="protein sequence ID" value="GBE95632.1"/>
    <property type="molecule type" value="Genomic_DNA"/>
</dbReference>
<evidence type="ECO:0000313" key="2">
    <source>
        <dbReference type="Proteomes" id="UP000236527"/>
    </source>
</evidence>
<accession>A0A2H6LQZ7</accession>
<dbReference type="AlphaFoldDB" id="A0A2H6LQZ7"/>